<organism evidence="1 2">
    <name type="scientific">Paramarasmius palmivorus</name>
    <dbReference type="NCBI Taxonomy" id="297713"/>
    <lineage>
        <taxon>Eukaryota</taxon>
        <taxon>Fungi</taxon>
        <taxon>Dikarya</taxon>
        <taxon>Basidiomycota</taxon>
        <taxon>Agaricomycotina</taxon>
        <taxon>Agaricomycetes</taxon>
        <taxon>Agaricomycetidae</taxon>
        <taxon>Agaricales</taxon>
        <taxon>Marasmiineae</taxon>
        <taxon>Marasmiaceae</taxon>
        <taxon>Paramarasmius</taxon>
    </lineage>
</organism>
<keyword evidence="2" id="KW-1185">Reference proteome</keyword>
<dbReference type="Proteomes" id="UP001383192">
    <property type="component" value="Unassembled WGS sequence"/>
</dbReference>
<proteinExistence type="predicted"/>
<evidence type="ECO:0000313" key="2">
    <source>
        <dbReference type="Proteomes" id="UP001383192"/>
    </source>
</evidence>
<accession>A0AAW0CC47</accession>
<dbReference type="EMBL" id="JAYKXP010000050">
    <property type="protein sequence ID" value="KAK7036544.1"/>
    <property type="molecule type" value="Genomic_DNA"/>
</dbReference>
<comment type="caution">
    <text evidence="1">The sequence shown here is derived from an EMBL/GenBank/DDBJ whole genome shotgun (WGS) entry which is preliminary data.</text>
</comment>
<name>A0AAW0CC47_9AGAR</name>
<dbReference type="AlphaFoldDB" id="A0AAW0CC47"/>
<evidence type="ECO:0000313" key="1">
    <source>
        <dbReference type="EMBL" id="KAK7036544.1"/>
    </source>
</evidence>
<reference evidence="1 2" key="1">
    <citation type="submission" date="2024-01" db="EMBL/GenBank/DDBJ databases">
        <title>A draft genome for a cacao thread blight-causing isolate of Paramarasmius palmivorus.</title>
        <authorList>
            <person name="Baruah I.K."/>
            <person name="Bukari Y."/>
            <person name="Amoako-Attah I."/>
            <person name="Meinhardt L.W."/>
            <person name="Bailey B.A."/>
            <person name="Cohen S.P."/>
        </authorList>
    </citation>
    <scope>NUCLEOTIDE SEQUENCE [LARGE SCALE GENOMIC DNA]</scope>
    <source>
        <strain evidence="1 2">GH-12</strain>
    </source>
</reference>
<sequence>MSSPPLPPELVEKIIKNALFQSQYAYQRRRIVKYTSLVSPDLLVHLARIEKLIIDLDIIEQFFSE</sequence>
<gene>
    <name evidence="1" type="ORF">VNI00_011477</name>
</gene>
<protein>
    <submittedName>
        <fullName evidence="1">Uncharacterized protein</fullName>
    </submittedName>
</protein>